<evidence type="ECO:0000256" key="9">
    <source>
        <dbReference type="ARBA" id="ARBA00023136"/>
    </source>
</evidence>
<feature type="domain" description="Mucolipin extracytosolic" evidence="16">
    <location>
        <begin position="277"/>
        <end position="471"/>
    </location>
</feature>
<keyword evidence="8" id="KW-0406">Ion transport</keyword>
<evidence type="ECO:0000256" key="2">
    <source>
        <dbReference type="ARBA" id="ARBA00004651"/>
    </source>
</evidence>
<feature type="region of interest" description="Disordered" evidence="13">
    <location>
        <begin position="81"/>
        <end position="185"/>
    </location>
</feature>
<evidence type="ECO:0000259" key="16">
    <source>
        <dbReference type="Pfam" id="PF21381"/>
    </source>
</evidence>
<evidence type="ECO:0000256" key="1">
    <source>
        <dbReference type="ARBA" id="ARBA00004337"/>
    </source>
</evidence>
<evidence type="ECO:0000313" key="17">
    <source>
        <dbReference type="EMBL" id="CAL8109821.1"/>
    </source>
</evidence>
<feature type="region of interest" description="Disordered" evidence="13">
    <location>
        <begin position="201"/>
        <end position="223"/>
    </location>
</feature>
<feature type="transmembrane region" description="Helical" evidence="14">
    <location>
        <begin position="588"/>
        <end position="610"/>
    </location>
</feature>
<feature type="transmembrane region" description="Helical" evidence="14">
    <location>
        <begin position="252"/>
        <end position="275"/>
    </location>
</feature>
<comment type="caution">
    <text evidence="17">The sequence shown here is derived from an EMBL/GenBank/DDBJ whole genome shotgun (WGS) entry which is preliminary data.</text>
</comment>
<evidence type="ECO:0000256" key="6">
    <source>
        <dbReference type="ARBA" id="ARBA00022753"/>
    </source>
</evidence>
<keyword evidence="6" id="KW-0967">Endosome</keyword>
<dbReference type="InterPro" id="IPR013122">
    <property type="entry name" value="PKD1_2_channel"/>
</dbReference>
<keyword evidence="11" id="KW-0407">Ion channel</keyword>
<accession>A0ABP1QP85</accession>
<organism evidence="17 18">
    <name type="scientific">Orchesella dallaii</name>
    <dbReference type="NCBI Taxonomy" id="48710"/>
    <lineage>
        <taxon>Eukaryota</taxon>
        <taxon>Metazoa</taxon>
        <taxon>Ecdysozoa</taxon>
        <taxon>Arthropoda</taxon>
        <taxon>Hexapoda</taxon>
        <taxon>Collembola</taxon>
        <taxon>Entomobryomorpha</taxon>
        <taxon>Entomobryoidea</taxon>
        <taxon>Orchesellidae</taxon>
        <taxon>Orchesellinae</taxon>
        <taxon>Orchesella</taxon>
    </lineage>
</organism>
<keyword evidence="18" id="KW-1185">Reference proteome</keyword>
<protein>
    <recommendedName>
        <fullName evidence="19">Mucolipin-3</fullName>
    </recommendedName>
</protein>
<feature type="region of interest" description="Disordered" evidence="13">
    <location>
        <begin position="711"/>
        <end position="739"/>
    </location>
</feature>
<evidence type="ECO:0008006" key="19">
    <source>
        <dbReference type="Google" id="ProtNLM"/>
    </source>
</evidence>
<evidence type="ECO:0000256" key="8">
    <source>
        <dbReference type="ARBA" id="ARBA00023065"/>
    </source>
</evidence>
<comment type="catalytic activity">
    <reaction evidence="12">
        <text>Ca(2+)(in) = Ca(2+)(out)</text>
        <dbReference type="Rhea" id="RHEA:29671"/>
        <dbReference type="ChEBI" id="CHEBI:29108"/>
    </reaction>
</comment>
<feature type="compositionally biased region" description="Low complexity" evidence="13">
    <location>
        <begin position="113"/>
        <end position="133"/>
    </location>
</feature>
<evidence type="ECO:0000256" key="11">
    <source>
        <dbReference type="ARBA" id="ARBA00023303"/>
    </source>
</evidence>
<feature type="compositionally biased region" description="Low complexity" evidence="13">
    <location>
        <begin position="711"/>
        <end position="723"/>
    </location>
</feature>
<dbReference type="PANTHER" id="PTHR12127">
    <property type="entry name" value="MUCOLIPIN"/>
    <property type="match status" value="1"/>
</dbReference>
<feature type="region of interest" description="Disordered" evidence="13">
    <location>
        <begin position="765"/>
        <end position="796"/>
    </location>
</feature>
<keyword evidence="5 14" id="KW-0812">Transmembrane</keyword>
<keyword evidence="4" id="KW-1003">Cell membrane</keyword>
<dbReference type="InterPro" id="IPR039031">
    <property type="entry name" value="Mucolipin"/>
</dbReference>
<proteinExistence type="predicted"/>
<comment type="subcellular location">
    <subcellularLocation>
        <location evidence="2">Cell membrane</location>
        <topology evidence="2">Multi-pass membrane protein</topology>
    </subcellularLocation>
    <subcellularLocation>
        <location evidence="1">Endosome membrane</location>
        <topology evidence="1">Multi-pass membrane protein</topology>
    </subcellularLocation>
</comment>
<name>A0ABP1QP85_9HEXA</name>
<dbReference type="Pfam" id="PF21381">
    <property type="entry name" value="MCLN_ECD"/>
    <property type="match status" value="1"/>
</dbReference>
<dbReference type="EMBL" id="CAXLJM020000042">
    <property type="protein sequence ID" value="CAL8109821.1"/>
    <property type="molecule type" value="Genomic_DNA"/>
</dbReference>
<evidence type="ECO:0000256" key="14">
    <source>
        <dbReference type="SAM" id="Phobius"/>
    </source>
</evidence>
<feature type="transmembrane region" description="Helical" evidence="14">
    <location>
        <begin position="511"/>
        <end position="533"/>
    </location>
</feature>
<evidence type="ECO:0000256" key="4">
    <source>
        <dbReference type="ARBA" id="ARBA00022475"/>
    </source>
</evidence>
<evidence type="ECO:0000313" key="18">
    <source>
        <dbReference type="Proteomes" id="UP001642540"/>
    </source>
</evidence>
<feature type="domain" description="Polycystin cation channel PKD1/PKD2" evidence="15">
    <location>
        <begin position="551"/>
        <end position="684"/>
    </location>
</feature>
<gene>
    <name evidence="17" type="ORF">ODALV1_LOCUS13721</name>
</gene>
<keyword evidence="10" id="KW-1015">Disulfide bond</keyword>
<dbReference type="Pfam" id="PF08016">
    <property type="entry name" value="PKD_channel"/>
    <property type="match status" value="1"/>
</dbReference>
<feature type="compositionally biased region" description="Low complexity" evidence="13">
    <location>
        <begin position="765"/>
        <end position="779"/>
    </location>
</feature>
<evidence type="ECO:0000259" key="15">
    <source>
        <dbReference type="Pfam" id="PF08016"/>
    </source>
</evidence>
<reference evidence="17 18" key="1">
    <citation type="submission" date="2024-08" db="EMBL/GenBank/DDBJ databases">
        <authorList>
            <person name="Cucini C."/>
            <person name="Frati F."/>
        </authorList>
    </citation>
    <scope>NUCLEOTIDE SEQUENCE [LARGE SCALE GENOMIC DNA]</scope>
</reference>
<keyword evidence="9 14" id="KW-0472">Membrane</keyword>
<evidence type="ECO:0000256" key="12">
    <source>
        <dbReference type="ARBA" id="ARBA00036634"/>
    </source>
</evidence>
<evidence type="ECO:0000256" key="7">
    <source>
        <dbReference type="ARBA" id="ARBA00022989"/>
    </source>
</evidence>
<evidence type="ECO:0000256" key="10">
    <source>
        <dbReference type="ARBA" id="ARBA00023157"/>
    </source>
</evidence>
<evidence type="ECO:0000256" key="5">
    <source>
        <dbReference type="ARBA" id="ARBA00022692"/>
    </source>
</evidence>
<feature type="transmembrane region" description="Helical" evidence="14">
    <location>
        <begin position="656"/>
        <end position="678"/>
    </location>
</feature>
<feature type="transmembrane region" description="Helical" evidence="14">
    <location>
        <begin position="545"/>
        <end position="568"/>
    </location>
</feature>
<dbReference type="Gene3D" id="1.10.287.70">
    <property type="match status" value="1"/>
</dbReference>
<dbReference type="InterPro" id="IPR049134">
    <property type="entry name" value="MCLN_ECD"/>
</dbReference>
<sequence length="796" mass="90366">MALRNDLISSAISCNFKVDHLSKDRGIKSRKNVKNCCQSTEAGTGTTSGLIGDPVSKVGVSMNPAWQGQIHSQLSRSFLEESVNENHNPQSSQHNRHFLHPNGHGIGIESGASSDLENSYRSSSSLSRRNGHTSSGGNGDGISTLKSSVAIPGTSKSTLYASNFPPEKDEMGHPANNNSSDDFQSDDEMINVTHYGSVNTSIQDVTRRRRRSQSPVQNDGPPTVEKMRRRLQFYFMNPMEKWHVKRQFPYKLAIQLIKIFFVTFQLCLFATYRYANVNYTWDNKITFSHLFLKDWDSSREITSYPPTTGPLAVYRKEDFYKYLDFAIHAYANIRELAIGPYFYENTNGTIAPMHFCQQKYINGVIYGFNESYIFDSETETKCIDIPAASLSPAINFSSHNFFQDQNYSISFDNLLEAHLLFTLKTVRFRDLGPLKSPDCFRFDMNILFNNRDHDGQTLVTLDAQPSRLLCKGDMEYIADNRLERIGRSGEAITFFKKFYQREMSVSERLDFLNFWYLLIILNDVLIIVGSALKEQIENKELTGEAWNVCSLLLGVGNLLVWFGVLRYLGFFRTYNVLILTLKRATPNVLRFLICAILIYAGFTFCGWLILGPYHIKFSTLATTSECLFALINGDDMFATFASMSSKSSLLWWFCRFYLYTFISLFIYVVLSLFIALIMDAYETIKLYYTDGFPRSMLEEFVIGADLLTQQSSSSPFSTPDSQPHIPNTLSRQQSVTSEMGRRMSVTTAGGLLDTIVETICGCNSSNPDTNNQNPQNDSSQHFRSSEEEENQPLLEP</sequence>
<keyword evidence="3" id="KW-0813">Transport</keyword>
<evidence type="ECO:0000256" key="13">
    <source>
        <dbReference type="SAM" id="MobiDB-lite"/>
    </source>
</evidence>
<dbReference type="CDD" id="cd21050">
    <property type="entry name" value="ELD_TRPML"/>
    <property type="match status" value="1"/>
</dbReference>
<dbReference type="Proteomes" id="UP001642540">
    <property type="component" value="Unassembled WGS sequence"/>
</dbReference>
<dbReference type="PANTHER" id="PTHR12127:SF7">
    <property type="entry name" value="SD02261P"/>
    <property type="match status" value="1"/>
</dbReference>
<keyword evidence="7 14" id="KW-1133">Transmembrane helix</keyword>
<feature type="compositionally biased region" description="Polar residues" evidence="13">
    <location>
        <begin position="724"/>
        <end position="737"/>
    </location>
</feature>
<evidence type="ECO:0000256" key="3">
    <source>
        <dbReference type="ARBA" id="ARBA00022448"/>
    </source>
</evidence>